<evidence type="ECO:0000313" key="3">
    <source>
        <dbReference type="Proteomes" id="UP000245412"/>
    </source>
</evidence>
<evidence type="ECO:0000256" key="1">
    <source>
        <dbReference type="SAM" id="Phobius"/>
    </source>
</evidence>
<gene>
    <name evidence="2" type="ORF">C7383_105349</name>
</gene>
<proteinExistence type="predicted"/>
<protein>
    <submittedName>
        <fullName evidence="2">Uncharacterized protein</fullName>
    </submittedName>
</protein>
<keyword evidence="3" id="KW-1185">Reference proteome</keyword>
<keyword evidence="1" id="KW-0472">Membrane</keyword>
<evidence type="ECO:0000313" key="2">
    <source>
        <dbReference type="EMBL" id="PWJ76311.1"/>
    </source>
</evidence>
<organism evidence="2 3">
    <name type="scientific">Murimonas intestini</name>
    <dbReference type="NCBI Taxonomy" id="1337051"/>
    <lineage>
        <taxon>Bacteria</taxon>
        <taxon>Bacillati</taxon>
        <taxon>Bacillota</taxon>
        <taxon>Clostridia</taxon>
        <taxon>Lachnospirales</taxon>
        <taxon>Lachnospiraceae</taxon>
        <taxon>Murimonas</taxon>
    </lineage>
</organism>
<sequence>MKNKLKHVVTGIVSLGKKVIFAVGVFAIYYVGLKIWSSIKDEKELDEILDR</sequence>
<dbReference type="AlphaFoldDB" id="A0AB73T5L4"/>
<dbReference type="Proteomes" id="UP000245412">
    <property type="component" value="Unassembled WGS sequence"/>
</dbReference>
<dbReference type="EMBL" id="QGGY01000005">
    <property type="protein sequence ID" value="PWJ76311.1"/>
    <property type="molecule type" value="Genomic_DNA"/>
</dbReference>
<comment type="caution">
    <text evidence="2">The sequence shown here is derived from an EMBL/GenBank/DDBJ whole genome shotgun (WGS) entry which is preliminary data.</text>
</comment>
<accession>A0AB73T5L4</accession>
<name>A0AB73T5L4_9FIRM</name>
<keyword evidence="1" id="KW-0812">Transmembrane</keyword>
<reference evidence="2 3" key="1">
    <citation type="submission" date="2018-05" db="EMBL/GenBank/DDBJ databases">
        <authorList>
            <person name="Goeker M."/>
            <person name="Huntemann M."/>
            <person name="Clum A."/>
            <person name="Pillay M."/>
            <person name="Palaniappan K."/>
            <person name="Varghese N."/>
            <person name="Mikhailova N."/>
            <person name="Stamatis D."/>
            <person name="Reddy T."/>
            <person name="Daum C."/>
            <person name="Shapiro N."/>
            <person name="Ivanova N."/>
            <person name="Kyrpides N."/>
            <person name="Woyke T."/>
        </authorList>
    </citation>
    <scope>NUCLEOTIDE SEQUENCE [LARGE SCALE GENOMIC DNA]</scope>
    <source>
        <strain evidence="2 3">DSM 26524</strain>
    </source>
</reference>
<dbReference type="RefSeq" id="WP_187374294.1">
    <property type="nucleotide sequence ID" value="NZ_CABJAT010000005.1"/>
</dbReference>
<keyword evidence="1" id="KW-1133">Transmembrane helix</keyword>
<feature type="transmembrane region" description="Helical" evidence="1">
    <location>
        <begin position="12"/>
        <end position="33"/>
    </location>
</feature>